<dbReference type="EMBL" id="MRCE01000082">
    <property type="protein sequence ID" value="OKH29772.1"/>
    <property type="molecule type" value="Genomic_DNA"/>
</dbReference>
<proteinExistence type="predicted"/>
<evidence type="ECO:0000313" key="1">
    <source>
        <dbReference type="EMBL" id="OKH29772.1"/>
    </source>
</evidence>
<comment type="caution">
    <text evidence="1">The sequence shown here is derived from an EMBL/GenBank/DDBJ whole genome shotgun (WGS) entry which is preliminary data.</text>
</comment>
<dbReference type="Proteomes" id="UP000185860">
    <property type="component" value="Unassembled WGS sequence"/>
</dbReference>
<sequence>MVRLTKIGSKLSIEDSPIFFQTLILVQNLLLVGCVNNAPSNGDKLVQPKQQKLVWLPYQITLINGSITEGKLNSISIFQTGISLHSPI</sequence>
<organism evidence="1 2">
    <name type="scientific">[Phormidium ambiguum] IAM M-71</name>
    <dbReference type="NCBI Taxonomy" id="454136"/>
    <lineage>
        <taxon>Bacteria</taxon>
        <taxon>Bacillati</taxon>
        <taxon>Cyanobacteriota</taxon>
        <taxon>Cyanophyceae</taxon>
        <taxon>Oscillatoriophycideae</taxon>
        <taxon>Aerosakkonematales</taxon>
        <taxon>Aerosakkonemataceae</taxon>
        <taxon>Floridanema</taxon>
    </lineage>
</organism>
<name>A0A1U7I1E8_9CYAN</name>
<gene>
    <name evidence="1" type="ORF">NIES2119_32000</name>
</gene>
<reference evidence="1 2" key="1">
    <citation type="submission" date="2016-11" db="EMBL/GenBank/DDBJ databases">
        <title>Draft Genome Sequences of Nine Cyanobacterial Strains from Diverse Habitats.</title>
        <authorList>
            <person name="Zhu T."/>
            <person name="Hou S."/>
            <person name="Lu X."/>
            <person name="Hess W.R."/>
        </authorList>
    </citation>
    <scope>NUCLEOTIDE SEQUENCE [LARGE SCALE GENOMIC DNA]</scope>
    <source>
        <strain evidence="1 2">IAM M-71</strain>
    </source>
</reference>
<dbReference type="STRING" id="454136.NIES2119_32000"/>
<evidence type="ECO:0000313" key="2">
    <source>
        <dbReference type="Proteomes" id="UP000185860"/>
    </source>
</evidence>
<accession>A0A1U7I1E8</accession>
<dbReference type="AlphaFoldDB" id="A0A1U7I1E8"/>
<dbReference type="PROSITE" id="PS51257">
    <property type="entry name" value="PROKAR_LIPOPROTEIN"/>
    <property type="match status" value="1"/>
</dbReference>
<protein>
    <submittedName>
        <fullName evidence="1">Uncharacterized protein</fullName>
    </submittedName>
</protein>